<feature type="region of interest" description="Disordered" evidence="3">
    <location>
        <begin position="1"/>
        <end position="20"/>
    </location>
</feature>
<evidence type="ECO:0000256" key="1">
    <source>
        <dbReference type="ARBA" id="ARBA00023013"/>
    </source>
</evidence>
<evidence type="ECO:0000256" key="2">
    <source>
        <dbReference type="ARBA" id="ARBA00023306"/>
    </source>
</evidence>
<dbReference type="AlphaFoldDB" id="A0AAV0PLP6"/>
<dbReference type="GO" id="GO:0004860">
    <property type="term" value="F:protein kinase inhibitor activity"/>
    <property type="evidence" value="ECO:0007669"/>
    <property type="project" value="UniProtKB-KW"/>
</dbReference>
<comment type="caution">
    <text evidence="4">The sequence shown here is derived from an EMBL/GenBank/DDBJ whole genome shotgun (WGS) entry which is preliminary data.</text>
</comment>
<keyword evidence="2" id="KW-0131">Cell cycle</keyword>
<dbReference type="PANTHER" id="PTHR33142:SF15">
    <property type="entry name" value="CYCLIN-DEPENDENT PROTEIN KINASE INHIBITOR SMR4"/>
    <property type="match status" value="1"/>
</dbReference>
<evidence type="ECO:0000256" key="3">
    <source>
        <dbReference type="SAM" id="MobiDB-lite"/>
    </source>
</evidence>
<organism evidence="4 5">
    <name type="scientific">Linum tenue</name>
    <dbReference type="NCBI Taxonomy" id="586396"/>
    <lineage>
        <taxon>Eukaryota</taxon>
        <taxon>Viridiplantae</taxon>
        <taxon>Streptophyta</taxon>
        <taxon>Embryophyta</taxon>
        <taxon>Tracheophyta</taxon>
        <taxon>Spermatophyta</taxon>
        <taxon>Magnoliopsida</taxon>
        <taxon>eudicotyledons</taxon>
        <taxon>Gunneridae</taxon>
        <taxon>Pentapetalae</taxon>
        <taxon>rosids</taxon>
        <taxon>fabids</taxon>
        <taxon>Malpighiales</taxon>
        <taxon>Linaceae</taxon>
        <taxon>Linum</taxon>
    </lineage>
</organism>
<feature type="region of interest" description="Disordered" evidence="3">
    <location>
        <begin position="26"/>
        <end position="59"/>
    </location>
</feature>
<dbReference type="GO" id="GO:0005634">
    <property type="term" value="C:nucleus"/>
    <property type="evidence" value="ECO:0007669"/>
    <property type="project" value="TreeGrafter"/>
</dbReference>
<keyword evidence="5" id="KW-1185">Reference proteome</keyword>
<evidence type="ECO:0008006" key="6">
    <source>
        <dbReference type="Google" id="ProtNLM"/>
    </source>
</evidence>
<evidence type="ECO:0000313" key="4">
    <source>
        <dbReference type="EMBL" id="CAI0471843.1"/>
    </source>
</evidence>
<dbReference type="InterPro" id="IPR040389">
    <property type="entry name" value="SMR"/>
</dbReference>
<feature type="compositionally biased region" description="Basic and acidic residues" evidence="3">
    <location>
        <begin position="48"/>
        <end position="59"/>
    </location>
</feature>
<dbReference type="PANTHER" id="PTHR33142">
    <property type="entry name" value="CYCLIN-DEPENDENT PROTEIN KINASE INHIBITOR SMR13"/>
    <property type="match status" value="1"/>
</dbReference>
<reference evidence="4" key="1">
    <citation type="submission" date="2022-08" db="EMBL/GenBank/DDBJ databases">
        <authorList>
            <person name="Gutierrez-Valencia J."/>
        </authorList>
    </citation>
    <scope>NUCLEOTIDE SEQUENCE</scope>
</reference>
<gene>
    <name evidence="4" type="ORF">LITE_LOCUS39048</name>
</gene>
<proteinExistence type="predicted"/>
<evidence type="ECO:0000313" key="5">
    <source>
        <dbReference type="Proteomes" id="UP001154282"/>
    </source>
</evidence>
<dbReference type="GO" id="GO:0032875">
    <property type="term" value="P:regulation of DNA endoreduplication"/>
    <property type="evidence" value="ECO:0007669"/>
    <property type="project" value="InterPro"/>
</dbReference>
<dbReference type="EMBL" id="CAMGYJ010000009">
    <property type="protein sequence ID" value="CAI0471843.1"/>
    <property type="molecule type" value="Genomic_DNA"/>
</dbReference>
<sequence>MEAYQRPEMEGEEEDCLTPKSREFRIPAVQPCPPPPKKKREQHVAGGKKRDPPKNGYFHHPDIDALFRLKPQRGGAYA</sequence>
<dbReference type="Proteomes" id="UP001154282">
    <property type="component" value="Unassembled WGS sequence"/>
</dbReference>
<name>A0AAV0PLP6_9ROSI</name>
<keyword evidence="1" id="KW-0649">Protein kinase inhibitor</keyword>
<accession>A0AAV0PLP6</accession>
<protein>
    <recommendedName>
        <fullName evidence="6">Cyclin-dependent protein kinase inhibitor SMR4</fullName>
    </recommendedName>
</protein>